<organism evidence="1 2">
    <name type="scientific">Danaus plexippus plexippus</name>
    <dbReference type="NCBI Taxonomy" id="278856"/>
    <lineage>
        <taxon>Eukaryota</taxon>
        <taxon>Metazoa</taxon>
        <taxon>Ecdysozoa</taxon>
        <taxon>Arthropoda</taxon>
        <taxon>Hexapoda</taxon>
        <taxon>Insecta</taxon>
        <taxon>Pterygota</taxon>
        <taxon>Neoptera</taxon>
        <taxon>Endopterygota</taxon>
        <taxon>Lepidoptera</taxon>
        <taxon>Glossata</taxon>
        <taxon>Ditrysia</taxon>
        <taxon>Papilionoidea</taxon>
        <taxon>Nymphalidae</taxon>
        <taxon>Danainae</taxon>
        <taxon>Danaini</taxon>
        <taxon>Danaina</taxon>
        <taxon>Danaus</taxon>
        <taxon>Danaus</taxon>
    </lineage>
</organism>
<sequence length="24" mass="2665">MTVTYTGEVATCRGFGTFLKVLNR</sequence>
<dbReference type="InParanoid" id="A0A212F7L1"/>
<dbReference type="Proteomes" id="UP000007151">
    <property type="component" value="Unassembled WGS sequence"/>
</dbReference>
<feature type="non-terminal residue" evidence="1">
    <location>
        <position position="24"/>
    </location>
</feature>
<dbReference type="KEGG" id="dpl:KGM_207448A"/>
<gene>
    <name evidence="1" type="ORF">KGM_207448A</name>
</gene>
<protein>
    <submittedName>
        <fullName evidence="1">Bestrophin 1</fullName>
    </submittedName>
</protein>
<dbReference type="EMBL" id="AGBW02009860">
    <property type="protein sequence ID" value="OWR49722.1"/>
    <property type="molecule type" value="Genomic_DNA"/>
</dbReference>
<dbReference type="AlphaFoldDB" id="A0A212F7L1"/>
<comment type="caution">
    <text evidence="1">The sequence shown here is derived from an EMBL/GenBank/DDBJ whole genome shotgun (WGS) entry which is preliminary data.</text>
</comment>
<proteinExistence type="predicted"/>
<evidence type="ECO:0000313" key="1">
    <source>
        <dbReference type="EMBL" id="OWR49722.1"/>
    </source>
</evidence>
<reference evidence="1 2" key="1">
    <citation type="journal article" date="2011" name="Cell">
        <title>The monarch butterfly genome yields insights into long-distance migration.</title>
        <authorList>
            <person name="Zhan S."/>
            <person name="Merlin C."/>
            <person name="Boore J.L."/>
            <person name="Reppert S.M."/>
        </authorList>
    </citation>
    <scope>NUCLEOTIDE SEQUENCE [LARGE SCALE GENOMIC DNA]</scope>
    <source>
        <strain evidence="1">F-2</strain>
    </source>
</reference>
<evidence type="ECO:0000313" key="2">
    <source>
        <dbReference type="Proteomes" id="UP000007151"/>
    </source>
</evidence>
<keyword evidence="2" id="KW-1185">Reference proteome</keyword>
<accession>A0A212F7L1</accession>
<name>A0A212F7L1_DANPL</name>